<keyword evidence="2" id="KW-1185">Reference proteome</keyword>
<dbReference type="EMBL" id="JAMXLT020000012">
    <property type="protein sequence ID" value="MDW8548942.1"/>
    <property type="molecule type" value="Genomic_DNA"/>
</dbReference>
<dbReference type="Proteomes" id="UP001204439">
    <property type="component" value="Unassembled WGS sequence"/>
</dbReference>
<comment type="caution">
    <text evidence="1">The sequence shown here is derived from an EMBL/GenBank/DDBJ whole genome shotgun (WGS) entry which is preliminary data.</text>
</comment>
<proteinExistence type="predicted"/>
<gene>
    <name evidence="1" type="ORF">NG800_008465</name>
</gene>
<evidence type="ECO:0000313" key="2">
    <source>
        <dbReference type="Proteomes" id="UP001204439"/>
    </source>
</evidence>
<evidence type="ECO:0008006" key="3">
    <source>
        <dbReference type="Google" id="ProtNLM"/>
    </source>
</evidence>
<protein>
    <recommendedName>
        <fullName evidence="3">Carboxypeptidase regulatory-like domain-containing protein</fullName>
    </recommendedName>
</protein>
<name>A0ABU4JH38_9FLAO</name>
<evidence type="ECO:0000313" key="1">
    <source>
        <dbReference type="EMBL" id="MDW8548942.1"/>
    </source>
</evidence>
<reference evidence="1 2" key="1">
    <citation type="submission" date="2023-11" db="EMBL/GenBank/DDBJ databases">
        <title>First isolation, identification, and characterization of non-pathogenic Epilithonimonas ginsengisoli isolated from diseased farmed rainbow trout (Oncorhynchus mykiss) in Chile.</title>
        <authorList>
            <person name="Miranda C.D."/>
            <person name="Irgang R."/>
            <person name="Concha C."/>
            <person name="Rojas R."/>
            <person name="Avendano R."/>
        </authorList>
    </citation>
    <scope>NUCLEOTIDE SEQUENCE [LARGE SCALE GENOMIC DNA]</scope>
    <source>
        <strain evidence="1 2">FP99</strain>
    </source>
</reference>
<dbReference type="RefSeq" id="WP_063968722.1">
    <property type="nucleotide sequence ID" value="NZ_JAMXLT020000012.1"/>
</dbReference>
<accession>A0ABU4JH38</accession>
<organism evidence="1 2">
    <name type="scientific">Epilithonimonas ginsengisoli</name>
    <dbReference type="NCBI Taxonomy" id="1245592"/>
    <lineage>
        <taxon>Bacteria</taxon>
        <taxon>Pseudomonadati</taxon>
        <taxon>Bacteroidota</taxon>
        <taxon>Flavobacteriia</taxon>
        <taxon>Flavobacteriales</taxon>
        <taxon>Weeksellaceae</taxon>
        <taxon>Chryseobacterium group</taxon>
        <taxon>Epilithonimonas</taxon>
    </lineage>
</organism>
<sequence length="97" mass="11286">MNKILIIIFAICLVNCSKKYGYIYDEKERKPLENVVVIDKENPSNKFVTTVDGKFSFSECDDLIIKRDGYITDTLQKYGCKPNGKCFDGHIFYMRKN</sequence>